<accession>A0AAD4C8E9</accession>
<evidence type="ECO:0000313" key="2">
    <source>
        <dbReference type="EMBL" id="KAF8452246.1"/>
    </source>
</evidence>
<evidence type="ECO:0000313" key="3">
    <source>
        <dbReference type="Proteomes" id="UP001194468"/>
    </source>
</evidence>
<proteinExistence type="predicted"/>
<name>A0AAD4C8E9_BOLED</name>
<comment type="caution">
    <text evidence="2">The sequence shown here is derived from an EMBL/GenBank/DDBJ whole genome shotgun (WGS) entry which is preliminary data.</text>
</comment>
<dbReference type="AlphaFoldDB" id="A0AAD4C8E9"/>
<gene>
    <name evidence="2" type="ORF">L210DRAFT_2021045</name>
</gene>
<dbReference type="EMBL" id="WHUW01000001">
    <property type="protein sequence ID" value="KAF8452246.1"/>
    <property type="molecule type" value="Genomic_DNA"/>
</dbReference>
<dbReference type="Proteomes" id="UP001194468">
    <property type="component" value="Unassembled WGS sequence"/>
</dbReference>
<feature type="compositionally biased region" description="Low complexity" evidence="1">
    <location>
        <begin position="188"/>
        <end position="197"/>
    </location>
</feature>
<reference evidence="2" key="2">
    <citation type="journal article" date="2020" name="Nat. Commun.">
        <title>Large-scale genome sequencing of mycorrhizal fungi provides insights into the early evolution of symbiotic traits.</title>
        <authorList>
            <person name="Miyauchi S."/>
            <person name="Kiss E."/>
            <person name="Kuo A."/>
            <person name="Drula E."/>
            <person name="Kohler A."/>
            <person name="Sanchez-Garcia M."/>
            <person name="Morin E."/>
            <person name="Andreopoulos B."/>
            <person name="Barry K.W."/>
            <person name="Bonito G."/>
            <person name="Buee M."/>
            <person name="Carver A."/>
            <person name="Chen C."/>
            <person name="Cichocki N."/>
            <person name="Clum A."/>
            <person name="Culley D."/>
            <person name="Crous P.W."/>
            <person name="Fauchery L."/>
            <person name="Girlanda M."/>
            <person name="Hayes R.D."/>
            <person name="Keri Z."/>
            <person name="LaButti K."/>
            <person name="Lipzen A."/>
            <person name="Lombard V."/>
            <person name="Magnuson J."/>
            <person name="Maillard F."/>
            <person name="Murat C."/>
            <person name="Nolan M."/>
            <person name="Ohm R.A."/>
            <person name="Pangilinan J."/>
            <person name="Pereira M.F."/>
            <person name="Perotto S."/>
            <person name="Peter M."/>
            <person name="Pfister S."/>
            <person name="Riley R."/>
            <person name="Sitrit Y."/>
            <person name="Stielow J.B."/>
            <person name="Szollosi G."/>
            <person name="Zifcakova L."/>
            <person name="Stursova M."/>
            <person name="Spatafora J.W."/>
            <person name="Tedersoo L."/>
            <person name="Vaario L.M."/>
            <person name="Yamada A."/>
            <person name="Yan M."/>
            <person name="Wang P."/>
            <person name="Xu J."/>
            <person name="Bruns T."/>
            <person name="Baldrian P."/>
            <person name="Vilgalys R."/>
            <person name="Dunand C."/>
            <person name="Henrissat B."/>
            <person name="Grigoriev I.V."/>
            <person name="Hibbett D."/>
            <person name="Nagy L.G."/>
            <person name="Martin F.M."/>
        </authorList>
    </citation>
    <scope>NUCLEOTIDE SEQUENCE</scope>
    <source>
        <strain evidence="2">BED1</strain>
    </source>
</reference>
<organism evidence="2 3">
    <name type="scientific">Boletus edulis BED1</name>
    <dbReference type="NCBI Taxonomy" id="1328754"/>
    <lineage>
        <taxon>Eukaryota</taxon>
        <taxon>Fungi</taxon>
        <taxon>Dikarya</taxon>
        <taxon>Basidiomycota</taxon>
        <taxon>Agaricomycotina</taxon>
        <taxon>Agaricomycetes</taxon>
        <taxon>Agaricomycetidae</taxon>
        <taxon>Boletales</taxon>
        <taxon>Boletineae</taxon>
        <taxon>Boletaceae</taxon>
        <taxon>Boletoideae</taxon>
        <taxon>Boletus</taxon>
    </lineage>
</organism>
<keyword evidence="3" id="KW-1185">Reference proteome</keyword>
<feature type="region of interest" description="Disordered" evidence="1">
    <location>
        <begin position="175"/>
        <end position="243"/>
    </location>
</feature>
<evidence type="ECO:0000256" key="1">
    <source>
        <dbReference type="SAM" id="MobiDB-lite"/>
    </source>
</evidence>
<protein>
    <submittedName>
        <fullName evidence="2">Uncharacterized protein</fullName>
    </submittedName>
</protein>
<reference evidence="2" key="1">
    <citation type="submission" date="2019-10" db="EMBL/GenBank/DDBJ databases">
        <authorList>
            <consortium name="DOE Joint Genome Institute"/>
            <person name="Kuo A."/>
            <person name="Miyauchi S."/>
            <person name="Kiss E."/>
            <person name="Drula E."/>
            <person name="Kohler A."/>
            <person name="Sanchez-Garcia M."/>
            <person name="Andreopoulos B."/>
            <person name="Barry K.W."/>
            <person name="Bonito G."/>
            <person name="Buee M."/>
            <person name="Carver A."/>
            <person name="Chen C."/>
            <person name="Cichocki N."/>
            <person name="Clum A."/>
            <person name="Culley D."/>
            <person name="Crous P.W."/>
            <person name="Fauchery L."/>
            <person name="Girlanda M."/>
            <person name="Hayes R."/>
            <person name="Keri Z."/>
            <person name="LaButti K."/>
            <person name="Lipzen A."/>
            <person name="Lombard V."/>
            <person name="Magnuson J."/>
            <person name="Maillard F."/>
            <person name="Morin E."/>
            <person name="Murat C."/>
            <person name="Nolan M."/>
            <person name="Ohm R."/>
            <person name="Pangilinan J."/>
            <person name="Pereira M."/>
            <person name="Perotto S."/>
            <person name="Peter M."/>
            <person name="Riley R."/>
            <person name="Sitrit Y."/>
            <person name="Stielow B."/>
            <person name="Szollosi G."/>
            <person name="Zifcakova L."/>
            <person name="Stursova M."/>
            <person name="Spatafora J.W."/>
            <person name="Tedersoo L."/>
            <person name="Vaario L.-M."/>
            <person name="Yamada A."/>
            <person name="Yan M."/>
            <person name="Wang P."/>
            <person name="Xu J."/>
            <person name="Bruns T."/>
            <person name="Baldrian P."/>
            <person name="Vilgalys R."/>
            <person name="Henrissat B."/>
            <person name="Grigoriev I.V."/>
            <person name="Hibbett D."/>
            <person name="Nagy L.G."/>
            <person name="Martin F.M."/>
        </authorList>
    </citation>
    <scope>NUCLEOTIDE SEQUENCE</scope>
    <source>
        <strain evidence="2">BED1</strain>
    </source>
</reference>
<sequence length="621" mass="69445">MTMESMNVGDELEVDLVYPDDVPVATQCVSTISESTSEESKPIQDEDVELELVYPEDAAETAWALSSKPQIKVSPPTTLRQCFRNGLQTVPALQNLTTLTNKNPIRRCRMPGCNETLPAHSRMEYCVKCSIGDWNRRKLALMDTFDPLHRPSSLTINSSIVEEKEVSTMLDEISDVEDERDFPPPSSSPSKTSSSGPAGDRGLTPIPGWDSDLTEPSSDSESENLSDSVPDPRPAGSHGNTTGLTIRIPLLINRLPPGTVFRKCGNKRCNIALPKDHRWKTCDPCRRAQRMNQKIRLENKRRDILGIDTLKFTGIPCRRWRSLSPDTCETHAALTPEDSRPCAAKHCHNRIPLPEVYRWKTCAGCRAKARREARGKRDTLLETQHASYPPEVVPRFPTYQNRGALLSSFDVQLKGFVEGQIMYLRTQLHESVTRDQGKSESREPKHVPMIFLFVGEYSIVTGQRGDEEHGHDHDDSMSHNDPGELEVMRQEVSSIVLDLERALRTKFRAGEAFAIDKGGMIMRFTCSLELIARLRPLTPTADPGPSPALDSYANTCKETDKEKDEDLSCEDVSLTLKPPLNSTAVPLAKTISGELEAVVVPDESHRLFRGRRTVIRYCMLG</sequence>